<keyword evidence="2" id="KW-0175">Coiled coil</keyword>
<accession>A0ABU8GJX5</accession>
<feature type="domain" description="Lsr2 DNA-binding" evidence="3">
    <location>
        <begin position="152"/>
        <end position="183"/>
    </location>
</feature>
<dbReference type="RefSeq" id="WP_336558360.1">
    <property type="nucleotide sequence ID" value="NZ_JBBAYL010000008.1"/>
</dbReference>
<keyword evidence="5" id="KW-1185">Reference proteome</keyword>
<gene>
    <name evidence="4" type="ORF">WB403_25360</name>
</gene>
<evidence type="ECO:0000313" key="5">
    <source>
        <dbReference type="Proteomes" id="UP001365781"/>
    </source>
</evidence>
<protein>
    <recommendedName>
        <fullName evidence="3">Lsr2 DNA-binding domain-containing protein</fullName>
    </recommendedName>
</protein>
<evidence type="ECO:0000313" key="4">
    <source>
        <dbReference type="EMBL" id="MEI5612490.1"/>
    </source>
</evidence>
<sequence length="186" mass="20152">MTIAALRALLDEIDTQGGPEAARHNRLDLDPLNGRTHHPVTTAPALRTAPPVVDVQLKDSADVRLKEPAALPVGQLLKWGDEHPDPEVQDQAARARAALAGLRQRHAADAELTAITTEADQLEKRLAELRAREAELAPTKQKRVRKPVDYPAAEVRAWAQANGHDCPPVGRVPKAVVDAWRTATAA</sequence>
<evidence type="ECO:0000259" key="3">
    <source>
        <dbReference type="Pfam" id="PF23359"/>
    </source>
</evidence>
<dbReference type="Gene3D" id="4.10.320.10">
    <property type="entry name" value="E3-binding domain"/>
    <property type="match status" value="1"/>
</dbReference>
<keyword evidence="1" id="KW-0238">DNA-binding</keyword>
<dbReference type="Pfam" id="PF23359">
    <property type="entry name" value="Lsr2_DNA-bd"/>
    <property type="match status" value="1"/>
</dbReference>
<proteinExistence type="predicted"/>
<organism evidence="4 5">
    <name type="scientific">Streptomyces brasiliscabiei</name>
    <dbReference type="NCBI Taxonomy" id="2736302"/>
    <lineage>
        <taxon>Bacteria</taxon>
        <taxon>Bacillati</taxon>
        <taxon>Actinomycetota</taxon>
        <taxon>Actinomycetes</taxon>
        <taxon>Kitasatosporales</taxon>
        <taxon>Streptomycetaceae</taxon>
        <taxon>Streptomyces</taxon>
    </lineage>
</organism>
<comment type="caution">
    <text evidence="4">The sequence shown here is derived from an EMBL/GenBank/DDBJ whole genome shotgun (WGS) entry which is preliminary data.</text>
</comment>
<name>A0ABU8GJX5_9ACTN</name>
<dbReference type="EMBL" id="JBBAYM010000017">
    <property type="protein sequence ID" value="MEI5612490.1"/>
    <property type="molecule type" value="Genomic_DNA"/>
</dbReference>
<dbReference type="InterPro" id="IPR055370">
    <property type="entry name" value="Lsr2_DNA-bd"/>
</dbReference>
<evidence type="ECO:0000256" key="1">
    <source>
        <dbReference type="ARBA" id="ARBA00023125"/>
    </source>
</evidence>
<evidence type="ECO:0000256" key="2">
    <source>
        <dbReference type="SAM" id="Coils"/>
    </source>
</evidence>
<dbReference type="Proteomes" id="UP001365781">
    <property type="component" value="Unassembled WGS sequence"/>
</dbReference>
<feature type="coiled-coil region" evidence="2">
    <location>
        <begin position="105"/>
        <end position="132"/>
    </location>
</feature>
<dbReference type="InterPro" id="IPR036625">
    <property type="entry name" value="E3-bd_dom_sf"/>
</dbReference>
<reference evidence="4 5" key="1">
    <citation type="submission" date="2024-03" db="EMBL/GenBank/DDBJ databases">
        <title>First Report of Pectobacterium brasiliscabiei causing potato scab in china.</title>
        <authorList>
            <person name="Handique U."/>
        </authorList>
    </citation>
    <scope>NUCLEOTIDE SEQUENCE [LARGE SCALE GENOMIC DNA]</scope>
    <source>
        <strain evidence="4 5">ZRIMU1503</strain>
    </source>
</reference>